<dbReference type="GO" id="GO:0005829">
    <property type="term" value="C:cytosol"/>
    <property type="evidence" value="ECO:0007669"/>
    <property type="project" value="TreeGrafter"/>
</dbReference>
<dbReference type="HAMAP" id="MF_01201">
    <property type="entry name" value="Ala_racemase"/>
    <property type="match status" value="1"/>
</dbReference>
<reference evidence="8" key="1">
    <citation type="submission" date="2020-08" db="EMBL/GenBank/DDBJ databases">
        <title>Genome public.</title>
        <authorList>
            <person name="Liu C."/>
            <person name="Sun Q."/>
        </authorList>
    </citation>
    <scope>NUCLEOTIDE SEQUENCE</scope>
    <source>
        <strain evidence="8">NSJ-68</strain>
    </source>
</reference>
<dbReference type="GO" id="GO:0030632">
    <property type="term" value="P:D-alanine biosynthetic process"/>
    <property type="evidence" value="ECO:0007669"/>
    <property type="project" value="UniProtKB-UniRule"/>
</dbReference>
<feature type="binding site" evidence="4 6">
    <location>
        <position position="316"/>
    </location>
    <ligand>
        <name>substrate</name>
    </ligand>
</feature>
<dbReference type="InterPro" id="IPR000821">
    <property type="entry name" value="Ala_racemase"/>
</dbReference>
<keyword evidence="2 4" id="KW-0663">Pyridoxal phosphate</keyword>
<dbReference type="Gene3D" id="2.40.37.10">
    <property type="entry name" value="Lyase, Ornithine Decarboxylase, Chain A, domain 1"/>
    <property type="match status" value="1"/>
</dbReference>
<keyword evidence="3 4" id="KW-0413">Isomerase</keyword>
<dbReference type="SUPFAM" id="SSF50621">
    <property type="entry name" value="Alanine racemase C-terminal domain-like"/>
    <property type="match status" value="1"/>
</dbReference>
<dbReference type="GO" id="GO:0008784">
    <property type="term" value="F:alanine racemase activity"/>
    <property type="evidence" value="ECO:0007669"/>
    <property type="project" value="UniProtKB-UniRule"/>
</dbReference>
<evidence type="ECO:0000259" key="7">
    <source>
        <dbReference type="SMART" id="SM01005"/>
    </source>
</evidence>
<evidence type="ECO:0000313" key="8">
    <source>
        <dbReference type="EMBL" id="MBC5659879.1"/>
    </source>
</evidence>
<evidence type="ECO:0000256" key="4">
    <source>
        <dbReference type="HAMAP-Rule" id="MF_01201"/>
    </source>
</evidence>
<feature type="binding site" evidence="4 6">
    <location>
        <position position="137"/>
    </location>
    <ligand>
        <name>substrate</name>
    </ligand>
</feature>
<dbReference type="NCBIfam" id="TIGR00492">
    <property type="entry name" value="alr"/>
    <property type="match status" value="1"/>
</dbReference>
<dbReference type="AlphaFoldDB" id="A0A923LCY2"/>
<dbReference type="InterPro" id="IPR009006">
    <property type="entry name" value="Ala_racemase/Decarboxylase_C"/>
</dbReference>
<dbReference type="PANTHER" id="PTHR30511:SF0">
    <property type="entry name" value="ALANINE RACEMASE, CATABOLIC-RELATED"/>
    <property type="match status" value="1"/>
</dbReference>
<dbReference type="EMBL" id="JACOOR010000004">
    <property type="protein sequence ID" value="MBC5659879.1"/>
    <property type="molecule type" value="Genomic_DNA"/>
</dbReference>
<dbReference type="Proteomes" id="UP000649345">
    <property type="component" value="Unassembled WGS sequence"/>
</dbReference>
<comment type="cofactor">
    <cofactor evidence="1 4 5">
        <name>pyridoxal 5'-phosphate</name>
        <dbReference type="ChEBI" id="CHEBI:597326"/>
    </cofactor>
</comment>
<feature type="modified residue" description="N6-(pyridoxal phosphate)lysine" evidence="4 5">
    <location>
        <position position="38"/>
    </location>
</feature>
<comment type="caution">
    <text evidence="8">The sequence shown here is derived from an EMBL/GenBank/DDBJ whole genome shotgun (WGS) entry which is preliminary data.</text>
</comment>
<dbReference type="Pfam" id="PF00842">
    <property type="entry name" value="Ala_racemase_C"/>
    <property type="match status" value="1"/>
</dbReference>
<dbReference type="SUPFAM" id="SSF51419">
    <property type="entry name" value="PLP-binding barrel"/>
    <property type="match status" value="1"/>
</dbReference>
<dbReference type="FunFam" id="3.20.20.10:FF:000002">
    <property type="entry name" value="Alanine racemase"/>
    <property type="match status" value="1"/>
</dbReference>
<dbReference type="PROSITE" id="PS00395">
    <property type="entry name" value="ALANINE_RACEMASE"/>
    <property type="match status" value="1"/>
</dbReference>
<dbReference type="PRINTS" id="PR00992">
    <property type="entry name" value="ALARACEMASE"/>
</dbReference>
<dbReference type="InterPro" id="IPR020622">
    <property type="entry name" value="Ala_racemase_pyridoxalP-BS"/>
</dbReference>
<evidence type="ECO:0000256" key="3">
    <source>
        <dbReference type="ARBA" id="ARBA00023235"/>
    </source>
</evidence>
<sequence length="390" mass="43632">MKQYKRVAAYVDLDAIEENFEAMKRNLAPGTKLAAVVKANGYGHGALPIARMIEEKDYLWGFAAATMEEAAELRRNGIQKPVLILGYVFPEDYPELVELDVRATVFRADMAKELSQEAVRQQKIVKVHIKLDTGMSRIGFQDTEESVRTICEIAKLPGLEIEGLFTHFAKSDEADKSYTKMQLKRYLSFAEKCERAGVHFPIRHCSNSAGIIDVPEANLDMVRAGITVYGLYPSDEVKKELVPLKPAMEIRSHIVHVKEIEAGTQVSYGGIYQARDRRRIATVPVGYADGYPRSLSNCGYLLIAGKRAPICGRVCMDQLMVDVTNIPEARAGMEVTVFGRDHGAFLSVDELAGLSGRFNYEFVCDISQRVPRIYLRHGKVSEVHDFYSPS</sequence>
<protein>
    <recommendedName>
        <fullName evidence="4">Alanine racemase</fullName>
        <ecNumber evidence="4">5.1.1.1</ecNumber>
    </recommendedName>
</protein>
<organism evidence="8 9">
    <name type="scientific">Anaerosacchariphilus hominis</name>
    <dbReference type="NCBI Taxonomy" id="2763017"/>
    <lineage>
        <taxon>Bacteria</taxon>
        <taxon>Bacillati</taxon>
        <taxon>Bacillota</taxon>
        <taxon>Clostridia</taxon>
        <taxon>Lachnospirales</taxon>
        <taxon>Lachnospiraceae</taxon>
        <taxon>Anaerosacchariphilus</taxon>
    </lineage>
</organism>
<feature type="domain" description="Alanine racemase C-terminal" evidence="7">
    <location>
        <begin position="247"/>
        <end position="375"/>
    </location>
</feature>
<dbReference type="InterPro" id="IPR029066">
    <property type="entry name" value="PLP-binding_barrel"/>
</dbReference>
<proteinExistence type="inferred from homology"/>
<comment type="pathway">
    <text evidence="4">Amino-acid biosynthesis; D-alanine biosynthesis; D-alanine from L-alanine: step 1/1.</text>
</comment>
<keyword evidence="9" id="KW-1185">Reference proteome</keyword>
<dbReference type="PANTHER" id="PTHR30511">
    <property type="entry name" value="ALANINE RACEMASE"/>
    <property type="match status" value="1"/>
</dbReference>
<evidence type="ECO:0000313" key="9">
    <source>
        <dbReference type="Proteomes" id="UP000649345"/>
    </source>
</evidence>
<accession>A0A923LCY2</accession>
<evidence type="ECO:0000256" key="1">
    <source>
        <dbReference type="ARBA" id="ARBA00001933"/>
    </source>
</evidence>
<dbReference type="Pfam" id="PF01168">
    <property type="entry name" value="Ala_racemase_N"/>
    <property type="match status" value="1"/>
</dbReference>
<dbReference type="InterPro" id="IPR001608">
    <property type="entry name" value="Ala_racemase_N"/>
</dbReference>
<dbReference type="EC" id="5.1.1.1" evidence="4"/>
<comment type="catalytic activity">
    <reaction evidence="4">
        <text>L-alanine = D-alanine</text>
        <dbReference type="Rhea" id="RHEA:20249"/>
        <dbReference type="ChEBI" id="CHEBI:57416"/>
        <dbReference type="ChEBI" id="CHEBI:57972"/>
        <dbReference type="EC" id="5.1.1.1"/>
    </reaction>
</comment>
<feature type="active site" description="Proton acceptor; specific for D-alanine" evidence="4">
    <location>
        <position position="38"/>
    </location>
</feature>
<name>A0A923LCY2_9FIRM</name>
<dbReference type="Gene3D" id="3.20.20.10">
    <property type="entry name" value="Alanine racemase"/>
    <property type="match status" value="1"/>
</dbReference>
<gene>
    <name evidence="8" type="primary">alr</name>
    <name evidence="8" type="ORF">H8S44_08855</name>
</gene>
<evidence type="ECO:0000256" key="2">
    <source>
        <dbReference type="ARBA" id="ARBA00022898"/>
    </source>
</evidence>
<dbReference type="RefSeq" id="WP_186872174.1">
    <property type="nucleotide sequence ID" value="NZ_JACOOR010000004.1"/>
</dbReference>
<dbReference type="InterPro" id="IPR011079">
    <property type="entry name" value="Ala_racemase_C"/>
</dbReference>
<comment type="function">
    <text evidence="4">Catalyzes the interconversion of L-alanine and D-alanine. May also act on other amino acids.</text>
</comment>
<evidence type="ECO:0000256" key="5">
    <source>
        <dbReference type="PIRSR" id="PIRSR600821-50"/>
    </source>
</evidence>
<dbReference type="GO" id="GO:0009252">
    <property type="term" value="P:peptidoglycan biosynthetic process"/>
    <property type="evidence" value="ECO:0007669"/>
    <property type="project" value="TreeGrafter"/>
</dbReference>
<evidence type="ECO:0000256" key="6">
    <source>
        <dbReference type="PIRSR" id="PIRSR600821-52"/>
    </source>
</evidence>
<comment type="similarity">
    <text evidence="4">Belongs to the alanine racemase family.</text>
</comment>
<dbReference type="GO" id="GO:0030170">
    <property type="term" value="F:pyridoxal phosphate binding"/>
    <property type="evidence" value="ECO:0007669"/>
    <property type="project" value="UniProtKB-UniRule"/>
</dbReference>
<dbReference type="CDD" id="cd00430">
    <property type="entry name" value="PLPDE_III_AR"/>
    <property type="match status" value="1"/>
</dbReference>
<feature type="active site" description="Proton acceptor; specific for L-alanine" evidence="4">
    <location>
        <position position="268"/>
    </location>
</feature>
<dbReference type="SMART" id="SM01005">
    <property type="entry name" value="Ala_racemase_C"/>
    <property type="match status" value="1"/>
</dbReference>